<evidence type="ECO:0000313" key="1">
    <source>
        <dbReference type="EMBL" id="CUV57403.1"/>
    </source>
</evidence>
<organism evidence="1">
    <name type="scientific">Ralstonia solanacearum</name>
    <name type="common">Pseudomonas solanacearum</name>
    <dbReference type="NCBI Taxonomy" id="305"/>
    <lineage>
        <taxon>Bacteria</taxon>
        <taxon>Pseudomonadati</taxon>
        <taxon>Pseudomonadota</taxon>
        <taxon>Betaproteobacteria</taxon>
        <taxon>Burkholderiales</taxon>
        <taxon>Burkholderiaceae</taxon>
        <taxon>Ralstonia</taxon>
        <taxon>Ralstonia solanacearum species complex</taxon>
    </lineage>
</organism>
<name>A0A0S4X1S7_RALSL</name>
<reference evidence="1" key="1">
    <citation type="submission" date="2015-10" db="EMBL/GenBank/DDBJ databases">
        <authorList>
            <person name="Gilbert D.G."/>
        </authorList>
    </citation>
    <scope>NUCLEOTIDE SEQUENCE</scope>
    <source>
        <strain evidence="1">Phyl III-seqv23</strain>
    </source>
</reference>
<dbReference type="AlphaFoldDB" id="A0A0S4X1S7"/>
<proteinExistence type="predicted"/>
<gene>
    <name evidence="1" type="ORF">RUN215_v1_1310012</name>
</gene>
<sequence length="16" mass="1775">MKTTITLDTDAYGLCE</sequence>
<accession>A0A0S4X1S7</accession>
<protein>
    <submittedName>
        <fullName evidence="1">Uncharacterized protein</fullName>
    </submittedName>
</protein>
<dbReference type="EMBL" id="LN899820">
    <property type="protein sequence ID" value="CUV57403.1"/>
    <property type="molecule type" value="Genomic_DNA"/>
</dbReference>